<feature type="transmembrane region" description="Helical" evidence="1">
    <location>
        <begin position="201"/>
        <end position="218"/>
    </location>
</feature>
<feature type="transmembrane region" description="Helical" evidence="1">
    <location>
        <begin position="94"/>
        <end position="115"/>
    </location>
</feature>
<proteinExistence type="predicted"/>
<feature type="transmembrane region" description="Helical" evidence="1">
    <location>
        <begin position="404"/>
        <end position="424"/>
    </location>
</feature>
<keyword evidence="1" id="KW-0812">Transmembrane</keyword>
<dbReference type="OrthoDB" id="3268054at2"/>
<name>A0A8H2PY73_9MICO</name>
<keyword evidence="1" id="KW-1133">Transmembrane helix</keyword>
<protein>
    <submittedName>
        <fullName evidence="2">Cytochrome c-type biogenesis protein CcmF</fullName>
    </submittedName>
</protein>
<dbReference type="AlphaFoldDB" id="A0A8H2PY73"/>
<evidence type="ECO:0000256" key="1">
    <source>
        <dbReference type="SAM" id="Phobius"/>
    </source>
</evidence>
<dbReference type="RefSeq" id="WP_141989889.1">
    <property type="nucleotide sequence ID" value="NZ_VFRA01000001.1"/>
</dbReference>
<reference evidence="2 3" key="1">
    <citation type="submission" date="2019-06" db="EMBL/GenBank/DDBJ databases">
        <title>Sequencing the genomes of 1000 actinobacteria strains.</title>
        <authorList>
            <person name="Klenk H.-P."/>
        </authorList>
    </citation>
    <scope>NUCLEOTIDE SEQUENCE [LARGE SCALE GENOMIC DNA]</scope>
    <source>
        <strain evidence="2 3">DSM 21947</strain>
    </source>
</reference>
<keyword evidence="3" id="KW-1185">Reference proteome</keyword>
<feature type="transmembrane region" description="Helical" evidence="1">
    <location>
        <begin position="327"/>
        <end position="348"/>
    </location>
</feature>
<feature type="transmembrane region" description="Helical" evidence="1">
    <location>
        <begin position="354"/>
        <end position="375"/>
    </location>
</feature>
<evidence type="ECO:0000313" key="2">
    <source>
        <dbReference type="EMBL" id="TQO19448.1"/>
    </source>
</evidence>
<organism evidence="2 3">
    <name type="scientific">Rhodoglobus vestalii</name>
    <dbReference type="NCBI Taxonomy" id="193384"/>
    <lineage>
        <taxon>Bacteria</taxon>
        <taxon>Bacillati</taxon>
        <taxon>Actinomycetota</taxon>
        <taxon>Actinomycetes</taxon>
        <taxon>Micrococcales</taxon>
        <taxon>Microbacteriaceae</taxon>
        <taxon>Rhodoglobus</taxon>
    </lineage>
</organism>
<gene>
    <name evidence="2" type="ORF">FB472_1001</name>
</gene>
<feature type="transmembrane region" description="Helical" evidence="1">
    <location>
        <begin position="127"/>
        <end position="149"/>
    </location>
</feature>
<comment type="caution">
    <text evidence="2">The sequence shown here is derived from an EMBL/GenBank/DDBJ whole genome shotgun (WGS) entry which is preliminary data.</text>
</comment>
<feature type="transmembrane region" description="Helical" evidence="1">
    <location>
        <begin position="66"/>
        <end position="88"/>
    </location>
</feature>
<keyword evidence="1" id="KW-0472">Membrane</keyword>
<sequence>MSPPRRSSYQRLLRWYPPSWRRANGQVMLDTLEQHSEATGHAKPSAGEAWSIRAHGLAERATPPRIVGISAAALLLSLVPTAALWFGAPLNGPGLMGAQFFASVFTSIGAGALLLRAGMLHAEPALFAGIVATPAWVFGGLAGASWSVGFDEADAGGGLSWFGSATGEFMLAGWVLGTIALAPIAFETFRGIRSRTVRRTVSVLVAGPTALALGVGALLLQGTIVASVGVLIAATIHLRSPQTPAHTQRLGRARLSSTARKSLAVATSGAAILGIGCVVFALTGSTWPRIALDSTETMRLGLLGGALVAIITVVSSAIALHPRMGRTAIWAAAVLVVALIVLAASYAGDIDSPLGWTWLLIAATLTGLAGALLLAPVLPGTPLMRAGLIAAISVALAATLGLMVITIAAFVAPVIAVAVTVILWRRPRQQAPVTPFVHAA</sequence>
<dbReference type="Proteomes" id="UP000316560">
    <property type="component" value="Unassembled WGS sequence"/>
</dbReference>
<feature type="transmembrane region" description="Helical" evidence="1">
    <location>
        <begin position="224"/>
        <end position="241"/>
    </location>
</feature>
<accession>A0A8H2PY73</accession>
<feature type="transmembrane region" description="Helical" evidence="1">
    <location>
        <begin position="262"/>
        <end position="282"/>
    </location>
</feature>
<feature type="transmembrane region" description="Helical" evidence="1">
    <location>
        <begin position="302"/>
        <end position="320"/>
    </location>
</feature>
<feature type="transmembrane region" description="Helical" evidence="1">
    <location>
        <begin position="169"/>
        <end position="189"/>
    </location>
</feature>
<evidence type="ECO:0000313" key="3">
    <source>
        <dbReference type="Proteomes" id="UP000316560"/>
    </source>
</evidence>
<dbReference type="EMBL" id="VFRA01000001">
    <property type="protein sequence ID" value="TQO19448.1"/>
    <property type="molecule type" value="Genomic_DNA"/>
</dbReference>